<organism evidence="2 3">
    <name type="scientific">Pseudoxanthomonas daejeonensis</name>
    <dbReference type="NCBI Taxonomy" id="266062"/>
    <lineage>
        <taxon>Bacteria</taxon>
        <taxon>Pseudomonadati</taxon>
        <taxon>Pseudomonadota</taxon>
        <taxon>Gammaproteobacteria</taxon>
        <taxon>Lysobacterales</taxon>
        <taxon>Lysobacteraceae</taxon>
        <taxon>Pseudoxanthomonas</taxon>
    </lineage>
</organism>
<feature type="compositionally biased region" description="Polar residues" evidence="1">
    <location>
        <begin position="23"/>
        <end position="33"/>
    </location>
</feature>
<comment type="caution">
    <text evidence="2">The sequence shown here is derived from an EMBL/GenBank/DDBJ whole genome shotgun (WGS) entry which is preliminary data.</text>
</comment>
<accession>A0ABQ6Z6K6</accession>
<evidence type="ECO:0000313" key="2">
    <source>
        <dbReference type="EMBL" id="KAF1694113.1"/>
    </source>
</evidence>
<dbReference type="RefSeq" id="WP_162410583.1">
    <property type="nucleotide sequence ID" value="NZ_PDWN01000009.1"/>
</dbReference>
<evidence type="ECO:0000256" key="1">
    <source>
        <dbReference type="SAM" id="MobiDB-lite"/>
    </source>
</evidence>
<dbReference type="Proteomes" id="UP000788419">
    <property type="component" value="Unassembled WGS sequence"/>
</dbReference>
<proteinExistence type="predicted"/>
<gene>
    <name evidence="2" type="ORF">CSC65_10705</name>
</gene>
<name>A0ABQ6Z6K6_9GAMM</name>
<keyword evidence="3" id="KW-1185">Reference proteome</keyword>
<dbReference type="EMBL" id="PDWN01000009">
    <property type="protein sequence ID" value="KAF1694113.1"/>
    <property type="molecule type" value="Genomic_DNA"/>
</dbReference>
<evidence type="ECO:0000313" key="3">
    <source>
        <dbReference type="Proteomes" id="UP000788419"/>
    </source>
</evidence>
<sequence length="80" mass="8369">MNSNKPCAEQGKHSAKEPAYAGMNSNKPATQKVETVPARADVQAQAPQETAAKATLTGVGGSDLKVKPKPPKTTEKEPAR</sequence>
<protein>
    <submittedName>
        <fullName evidence="2">Uncharacterized protein</fullName>
    </submittedName>
</protein>
<feature type="region of interest" description="Disordered" evidence="1">
    <location>
        <begin position="1"/>
        <end position="80"/>
    </location>
</feature>
<reference evidence="2 3" key="1">
    <citation type="submission" date="2017-10" db="EMBL/GenBank/DDBJ databases">
        <title>Whole genome sequencing of members of genus Pseudoxanthomonas.</title>
        <authorList>
            <person name="Kumar S."/>
            <person name="Bansal K."/>
            <person name="Kaur A."/>
            <person name="Patil P."/>
            <person name="Sharma S."/>
            <person name="Patil P.B."/>
        </authorList>
    </citation>
    <scope>NUCLEOTIDE SEQUENCE [LARGE SCALE GENOMIC DNA]</scope>
    <source>
        <strain evidence="2 3">DSM 17801</strain>
    </source>
</reference>